<accession>F0F4U9</accession>
<keyword evidence="3" id="KW-1185">Reference proteome</keyword>
<evidence type="ECO:0000256" key="1">
    <source>
        <dbReference type="SAM" id="MobiDB-lite"/>
    </source>
</evidence>
<organism evidence="2 3">
    <name type="scientific">Prevotella multiformis DSM 16608</name>
    <dbReference type="NCBI Taxonomy" id="888743"/>
    <lineage>
        <taxon>Bacteria</taxon>
        <taxon>Pseudomonadati</taxon>
        <taxon>Bacteroidota</taxon>
        <taxon>Bacteroidia</taxon>
        <taxon>Bacteroidales</taxon>
        <taxon>Prevotellaceae</taxon>
        <taxon>Prevotella</taxon>
    </lineage>
</organism>
<name>F0F4U9_9BACT</name>
<dbReference type="HOGENOM" id="CLU_2194580_0_0_10"/>
<dbReference type="EMBL" id="AEWX01000008">
    <property type="protein sequence ID" value="EGC20842.1"/>
    <property type="molecule type" value="Genomic_DNA"/>
</dbReference>
<feature type="compositionally biased region" description="Polar residues" evidence="1">
    <location>
        <begin position="1"/>
        <end position="13"/>
    </location>
</feature>
<gene>
    <name evidence="2" type="ORF">HMPREF9141_0615</name>
</gene>
<proteinExistence type="predicted"/>
<reference evidence="2 3" key="1">
    <citation type="submission" date="2011-01" db="EMBL/GenBank/DDBJ databases">
        <authorList>
            <person name="Muzny D."/>
            <person name="Qin X."/>
            <person name="Deng J."/>
            <person name="Jiang H."/>
            <person name="Liu Y."/>
            <person name="Qu J."/>
            <person name="Song X.-Z."/>
            <person name="Zhang L."/>
            <person name="Thornton R."/>
            <person name="Coyle M."/>
            <person name="Francisco L."/>
            <person name="Jackson L."/>
            <person name="Javaid M."/>
            <person name="Korchina V."/>
            <person name="Kovar C."/>
            <person name="Mata R."/>
            <person name="Mathew T."/>
            <person name="Ngo R."/>
            <person name="Nguyen L."/>
            <person name="Nguyen N."/>
            <person name="Okwuonu G."/>
            <person name="Ongeri F."/>
            <person name="Pham C."/>
            <person name="Simmons D."/>
            <person name="Wilczek-Boney K."/>
            <person name="Hale W."/>
            <person name="Jakkamsetti A."/>
            <person name="Pham P."/>
            <person name="Ruth R."/>
            <person name="San Lucas F."/>
            <person name="Warren J."/>
            <person name="Zhang J."/>
            <person name="Zhao Z."/>
            <person name="Zhou C."/>
            <person name="Zhu D."/>
            <person name="Lee S."/>
            <person name="Bess C."/>
            <person name="Blankenburg K."/>
            <person name="Forbes L."/>
            <person name="Fu Q."/>
            <person name="Gubbala S."/>
            <person name="Hirani K."/>
            <person name="Jayaseelan J.C."/>
            <person name="Lara F."/>
            <person name="Munidasa M."/>
            <person name="Palculict T."/>
            <person name="Patil S."/>
            <person name="Pu L.-L."/>
            <person name="Saada N."/>
            <person name="Tang L."/>
            <person name="Weissenberger G."/>
            <person name="Zhu Y."/>
            <person name="Hemphill L."/>
            <person name="Shang Y."/>
            <person name="Youmans B."/>
            <person name="Ayvaz T."/>
            <person name="Ross M."/>
            <person name="Santibanez J."/>
            <person name="Aqrawi P."/>
            <person name="Gross S."/>
            <person name="Joshi V."/>
            <person name="Fowler G."/>
            <person name="Nazareth L."/>
            <person name="Reid J."/>
            <person name="Worley K."/>
            <person name="Petrosino J."/>
            <person name="Highlander S."/>
            <person name="Gibbs R."/>
        </authorList>
    </citation>
    <scope>NUCLEOTIDE SEQUENCE [LARGE SCALE GENOMIC DNA]</scope>
    <source>
        <strain evidence="2 3">DSM 16608</strain>
    </source>
</reference>
<comment type="caution">
    <text evidence="2">The sequence shown here is derived from an EMBL/GenBank/DDBJ whole genome shotgun (WGS) entry which is preliminary data.</text>
</comment>
<dbReference type="Proteomes" id="UP000005697">
    <property type="component" value="Unassembled WGS sequence"/>
</dbReference>
<feature type="region of interest" description="Disordered" evidence="1">
    <location>
        <begin position="1"/>
        <end position="28"/>
    </location>
</feature>
<sequence length="108" mass="11602">MPPSSDTTPQRTANIRKKKETGKSRLARLPDGALYQAGTAPCRPGRTNVRTCRCLGTGFPVPGTPVPNRLGIRFPTPGTPVPNRLGTALRHPPVQITGILQEIIPFVP</sequence>
<dbReference type="AlphaFoldDB" id="F0F4U9"/>
<protein>
    <submittedName>
        <fullName evidence="2">Uncharacterized protein</fullName>
    </submittedName>
</protein>
<dbReference type="STRING" id="888743.HMPREF9141_0615"/>
<evidence type="ECO:0000313" key="3">
    <source>
        <dbReference type="Proteomes" id="UP000005697"/>
    </source>
</evidence>
<evidence type="ECO:0000313" key="2">
    <source>
        <dbReference type="EMBL" id="EGC20842.1"/>
    </source>
</evidence>